<proteinExistence type="inferred from homology"/>
<keyword evidence="5" id="KW-0325">Glycoprotein</keyword>
<accession>A0A2P5C2U2</accession>
<dbReference type="GO" id="GO:0006508">
    <property type="term" value="P:proteolysis"/>
    <property type="evidence" value="ECO:0007669"/>
    <property type="project" value="UniProtKB-KW"/>
</dbReference>
<keyword evidence="4" id="KW-0378">Hydrolase</keyword>
<dbReference type="PANTHER" id="PTHR11010:SF78">
    <property type="entry name" value="LYSOSOMAL PRO-X CARBOXYPEPTIDASE"/>
    <property type="match status" value="1"/>
</dbReference>
<organism evidence="6 7">
    <name type="scientific">Parasponia andersonii</name>
    <name type="common">Sponia andersonii</name>
    <dbReference type="NCBI Taxonomy" id="3476"/>
    <lineage>
        <taxon>Eukaryota</taxon>
        <taxon>Viridiplantae</taxon>
        <taxon>Streptophyta</taxon>
        <taxon>Embryophyta</taxon>
        <taxon>Tracheophyta</taxon>
        <taxon>Spermatophyta</taxon>
        <taxon>Magnoliopsida</taxon>
        <taxon>eudicotyledons</taxon>
        <taxon>Gunneridae</taxon>
        <taxon>Pentapetalae</taxon>
        <taxon>rosids</taxon>
        <taxon>fabids</taxon>
        <taxon>Rosales</taxon>
        <taxon>Cannabaceae</taxon>
        <taxon>Parasponia</taxon>
    </lineage>
</organism>
<protein>
    <submittedName>
        <fullName evidence="6">Peptidase S</fullName>
    </submittedName>
</protein>
<evidence type="ECO:0000256" key="4">
    <source>
        <dbReference type="ARBA" id="ARBA00022801"/>
    </source>
</evidence>
<evidence type="ECO:0000256" key="2">
    <source>
        <dbReference type="ARBA" id="ARBA00022670"/>
    </source>
</evidence>
<dbReference type="PANTHER" id="PTHR11010">
    <property type="entry name" value="PROTEASE S28 PRO-X CARBOXYPEPTIDASE-RELATED"/>
    <property type="match status" value="1"/>
</dbReference>
<dbReference type="AlphaFoldDB" id="A0A2P5C2U2"/>
<keyword evidence="3" id="KW-0732">Signal</keyword>
<keyword evidence="2" id="KW-0645">Protease</keyword>
<dbReference type="InterPro" id="IPR042269">
    <property type="entry name" value="Ser_carbopepase_S28_SKS"/>
</dbReference>
<dbReference type="InterPro" id="IPR029058">
    <property type="entry name" value="AB_hydrolase_fold"/>
</dbReference>
<dbReference type="Gene3D" id="1.20.120.980">
    <property type="entry name" value="Serine carboxypeptidase S28, SKS domain"/>
    <property type="match status" value="1"/>
</dbReference>
<evidence type="ECO:0000256" key="1">
    <source>
        <dbReference type="ARBA" id="ARBA00011079"/>
    </source>
</evidence>
<name>A0A2P5C2U2_PARAD</name>
<gene>
    <name evidence="6" type="ORF">PanWU01x14_188300</name>
</gene>
<comment type="similarity">
    <text evidence="1">Belongs to the peptidase S28 family.</text>
</comment>
<evidence type="ECO:0000313" key="7">
    <source>
        <dbReference type="Proteomes" id="UP000237105"/>
    </source>
</evidence>
<comment type="caution">
    <text evidence="6">The sequence shown here is derived from an EMBL/GenBank/DDBJ whole genome shotgun (WGS) entry which is preliminary data.</text>
</comment>
<keyword evidence="7" id="KW-1185">Reference proteome</keyword>
<evidence type="ECO:0000256" key="5">
    <source>
        <dbReference type="ARBA" id="ARBA00023180"/>
    </source>
</evidence>
<dbReference type="InterPro" id="IPR008758">
    <property type="entry name" value="Peptidase_S28"/>
</dbReference>
<sequence length="238" mass="26292">MPFGSPEKAFENSSTLGFLSSTQALADYAQLIIDLKKNLSAQNCPVIALGGSYGGIKYVQTIQNNLTWKLIFTKGTQLMNYFCSWYSVLASWFRLKYPRITIEALASSAPILYFDNITPQNGYDVIVTKDFRARKPKDHRPLMSEIGHSSFIFETSESCYNTIRQSWSEIDRVAAEYFKAPFNSSQQLKDYLALLCESAAQNDNPPDDLVGSLCNIIDGAPKGTAVLGRIAAAANAGI</sequence>
<feature type="non-terminal residue" evidence="6">
    <location>
        <position position="238"/>
    </location>
</feature>
<dbReference type="EMBL" id="JXTB01000184">
    <property type="protein sequence ID" value="PON55336.1"/>
    <property type="molecule type" value="Genomic_DNA"/>
</dbReference>
<reference evidence="7" key="1">
    <citation type="submission" date="2016-06" db="EMBL/GenBank/DDBJ databases">
        <title>Parallel loss of symbiosis genes in relatives of nitrogen-fixing non-legume Parasponia.</title>
        <authorList>
            <person name="Van Velzen R."/>
            <person name="Holmer R."/>
            <person name="Bu F."/>
            <person name="Rutten L."/>
            <person name="Van Zeijl A."/>
            <person name="Liu W."/>
            <person name="Santuari L."/>
            <person name="Cao Q."/>
            <person name="Sharma T."/>
            <person name="Shen D."/>
            <person name="Roswanjaya Y."/>
            <person name="Wardhani T."/>
            <person name="Kalhor M.S."/>
            <person name="Jansen J."/>
            <person name="Van den Hoogen J."/>
            <person name="Gungor B."/>
            <person name="Hartog M."/>
            <person name="Hontelez J."/>
            <person name="Verver J."/>
            <person name="Yang W.-C."/>
            <person name="Schijlen E."/>
            <person name="Repin R."/>
            <person name="Schilthuizen M."/>
            <person name="Schranz E."/>
            <person name="Heidstra R."/>
            <person name="Miyata K."/>
            <person name="Fedorova E."/>
            <person name="Kohlen W."/>
            <person name="Bisseling T."/>
            <person name="Smit S."/>
            <person name="Geurts R."/>
        </authorList>
    </citation>
    <scope>NUCLEOTIDE SEQUENCE [LARGE SCALE GENOMIC DNA]</scope>
    <source>
        <strain evidence="7">cv. WU1-14</strain>
    </source>
</reference>
<dbReference type="Gene3D" id="3.40.50.1820">
    <property type="entry name" value="alpha/beta hydrolase"/>
    <property type="match status" value="2"/>
</dbReference>
<evidence type="ECO:0000313" key="6">
    <source>
        <dbReference type="EMBL" id="PON55336.1"/>
    </source>
</evidence>
<dbReference type="STRING" id="3476.A0A2P5C2U2"/>
<dbReference type="GO" id="GO:0008239">
    <property type="term" value="F:dipeptidyl-peptidase activity"/>
    <property type="evidence" value="ECO:0007669"/>
    <property type="project" value="TreeGrafter"/>
</dbReference>
<evidence type="ECO:0000256" key="3">
    <source>
        <dbReference type="ARBA" id="ARBA00022729"/>
    </source>
</evidence>
<dbReference type="OrthoDB" id="2130629at2759"/>
<dbReference type="GO" id="GO:0070008">
    <property type="term" value="F:serine-type exopeptidase activity"/>
    <property type="evidence" value="ECO:0007669"/>
    <property type="project" value="InterPro"/>
</dbReference>
<dbReference type="Pfam" id="PF05577">
    <property type="entry name" value="Peptidase_S28"/>
    <property type="match status" value="2"/>
</dbReference>
<dbReference type="Proteomes" id="UP000237105">
    <property type="component" value="Unassembled WGS sequence"/>
</dbReference>